<evidence type="ECO:0000256" key="5">
    <source>
        <dbReference type="ARBA" id="ARBA00023136"/>
    </source>
</evidence>
<evidence type="ECO:0000256" key="4">
    <source>
        <dbReference type="ARBA" id="ARBA00022989"/>
    </source>
</evidence>
<evidence type="ECO:0000256" key="7">
    <source>
        <dbReference type="SAM" id="Phobius"/>
    </source>
</evidence>
<name>M9M6B3_PSEA3</name>
<evidence type="ECO:0000256" key="3">
    <source>
        <dbReference type="ARBA" id="ARBA00022692"/>
    </source>
</evidence>
<feature type="compositionally biased region" description="Polar residues" evidence="6">
    <location>
        <begin position="1"/>
        <end position="11"/>
    </location>
</feature>
<feature type="transmembrane region" description="Helical" evidence="7">
    <location>
        <begin position="97"/>
        <end position="119"/>
    </location>
</feature>
<evidence type="ECO:0000256" key="2">
    <source>
        <dbReference type="ARBA" id="ARBA00005587"/>
    </source>
</evidence>
<sequence>MSQVDTANGHQMTAAAAPTNGTASTVSNGAHANGYTNGNGNGHSFEEKAYPHQAPQYNGGGTHAGLSRTLTPGGHYADDDLIAIANAHRKIANPLPLGVFGFSTTTLLLSLFNIQVAGIEVPNAVLGYAISYGGLAQFLAGLWEFASGNTFGATVFCSFGMFWWGYSVILVSCTSAREIPFFGFVGTYNGQPGIYSKGSPYASEEAAAVGLYLWIWFGITTIYLIASLRGSGALFLLIFLLWVTFIMLGCFYYTGNSAFQTAGGAFGIATGFSGYYLGIASFLTPYNSFFTLPVIPFNKKE</sequence>
<dbReference type="EMBL" id="DF196786">
    <property type="protein sequence ID" value="GAC76265.1"/>
    <property type="molecule type" value="Genomic_DNA"/>
</dbReference>
<evidence type="ECO:0008006" key="10">
    <source>
        <dbReference type="Google" id="ProtNLM"/>
    </source>
</evidence>
<dbReference type="AlphaFoldDB" id="M9M6B3"/>
<dbReference type="Proteomes" id="UP000011976">
    <property type="component" value="Unassembled WGS sequence"/>
</dbReference>
<dbReference type="GO" id="GO:0005886">
    <property type="term" value="C:plasma membrane"/>
    <property type="evidence" value="ECO:0007669"/>
    <property type="project" value="TreeGrafter"/>
</dbReference>
<dbReference type="OrthoDB" id="3648309at2759"/>
<comment type="similarity">
    <text evidence="2">Belongs to the acetate uptake transporter (AceTr) (TC 2.A.96) family.</text>
</comment>
<evidence type="ECO:0000313" key="9">
    <source>
        <dbReference type="Proteomes" id="UP000011976"/>
    </source>
</evidence>
<organism evidence="8 9">
    <name type="scientific">Pseudozyma antarctica (strain T-34)</name>
    <name type="common">Yeast</name>
    <name type="synonym">Candida antarctica</name>
    <dbReference type="NCBI Taxonomy" id="1151754"/>
    <lineage>
        <taxon>Eukaryota</taxon>
        <taxon>Fungi</taxon>
        <taxon>Dikarya</taxon>
        <taxon>Basidiomycota</taxon>
        <taxon>Ustilaginomycotina</taxon>
        <taxon>Ustilaginomycetes</taxon>
        <taxon>Ustilaginales</taxon>
        <taxon>Ustilaginaceae</taxon>
        <taxon>Moesziomyces</taxon>
    </lineage>
</organism>
<dbReference type="InterPro" id="IPR000791">
    <property type="entry name" value="Gpr1/Fun34/SatP-like"/>
</dbReference>
<evidence type="ECO:0000256" key="1">
    <source>
        <dbReference type="ARBA" id="ARBA00004141"/>
    </source>
</evidence>
<dbReference type="PANTHER" id="PTHR31123:SF1">
    <property type="entry name" value="ACCUMULATION OF DYADS PROTEIN 2-RELATED"/>
    <property type="match status" value="1"/>
</dbReference>
<dbReference type="InterPro" id="IPR051633">
    <property type="entry name" value="AceTr"/>
</dbReference>
<accession>M9M6B3</accession>
<dbReference type="PANTHER" id="PTHR31123">
    <property type="entry name" value="ACCUMULATION OF DYADS PROTEIN 2-RELATED"/>
    <property type="match status" value="1"/>
</dbReference>
<gene>
    <name evidence="8" type="ORF">PANT_20c00031</name>
</gene>
<keyword evidence="4 7" id="KW-1133">Transmembrane helix</keyword>
<dbReference type="STRING" id="1151754.M9M6B3"/>
<feature type="compositionally biased region" description="Polar residues" evidence="6">
    <location>
        <begin position="19"/>
        <end position="38"/>
    </location>
</feature>
<dbReference type="NCBIfam" id="NF038013">
    <property type="entry name" value="AceTr_1"/>
    <property type="match status" value="1"/>
</dbReference>
<feature type="transmembrane region" description="Helical" evidence="7">
    <location>
        <begin position="274"/>
        <end position="295"/>
    </location>
</feature>
<evidence type="ECO:0000256" key="6">
    <source>
        <dbReference type="SAM" id="MobiDB-lite"/>
    </source>
</evidence>
<keyword evidence="5 7" id="KW-0472">Membrane</keyword>
<protein>
    <recommendedName>
        <fullName evidence="10">FUN34 - transmembrane protein involved in ammonia production</fullName>
    </recommendedName>
</protein>
<feature type="transmembrane region" description="Helical" evidence="7">
    <location>
        <begin position="150"/>
        <end position="171"/>
    </location>
</feature>
<feature type="transmembrane region" description="Helical" evidence="7">
    <location>
        <begin position="125"/>
        <end position="143"/>
    </location>
</feature>
<evidence type="ECO:0000313" key="8">
    <source>
        <dbReference type="EMBL" id="GAC76265.1"/>
    </source>
</evidence>
<keyword evidence="3 7" id="KW-0812">Transmembrane</keyword>
<feature type="transmembrane region" description="Helical" evidence="7">
    <location>
        <begin position="206"/>
        <end position="226"/>
    </location>
</feature>
<comment type="subcellular location">
    <subcellularLocation>
        <location evidence="1">Membrane</location>
        <topology evidence="1">Multi-pass membrane protein</topology>
    </subcellularLocation>
</comment>
<dbReference type="GO" id="GO:0015123">
    <property type="term" value="F:acetate transmembrane transporter activity"/>
    <property type="evidence" value="ECO:0007669"/>
    <property type="project" value="TreeGrafter"/>
</dbReference>
<reference evidence="9" key="1">
    <citation type="journal article" date="2013" name="Genome Announc.">
        <title>Genome sequence of the basidiomycetous yeast Pseudozyma antarctica T-34, a producer of the glycolipid biosurfactants mannosylerythritol lipids.</title>
        <authorList>
            <person name="Morita T."/>
            <person name="Koike H."/>
            <person name="Koyama Y."/>
            <person name="Hagiwara H."/>
            <person name="Ito E."/>
            <person name="Fukuoka T."/>
            <person name="Imura T."/>
            <person name="Machida M."/>
            <person name="Kitamoto D."/>
        </authorList>
    </citation>
    <scope>NUCLEOTIDE SEQUENCE [LARGE SCALE GENOMIC DNA]</scope>
    <source>
        <strain evidence="9">T-34</strain>
    </source>
</reference>
<proteinExistence type="inferred from homology"/>
<feature type="transmembrane region" description="Helical" evidence="7">
    <location>
        <begin position="233"/>
        <end position="254"/>
    </location>
</feature>
<dbReference type="Pfam" id="PF01184">
    <property type="entry name" value="Gpr1_Fun34_YaaH"/>
    <property type="match status" value="1"/>
</dbReference>
<feature type="region of interest" description="Disordered" evidence="6">
    <location>
        <begin position="1"/>
        <end position="64"/>
    </location>
</feature>